<evidence type="ECO:0000313" key="3">
    <source>
        <dbReference type="Proteomes" id="UP000653305"/>
    </source>
</evidence>
<dbReference type="AlphaFoldDB" id="A0A830CCP4"/>
<dbReference type="GO" id="GO:0016757">
    <property type="term" value="F:glycosyltransferase activity"/>
    <property type="evidence" value="ECO:0007669"/>
    <property type="project" value="UniProtKB-KW"/>
</dbReference>
<dbReference type="OrthoDB" id="1476985at2759"/>
<dbReference type="InterPro" id="IPR001079">
    <property type="entry name" value="Galectin_CRD"/>
</dbReference>
<sequence length="129" mass="14751">MVILCGLSLGSHITVVGRPRRAHMDNSSRIALAKDAMVSQFMMELQGLRAVDGEDPPRILHYNPRTWFTLQKHVFILKEVACNTQAKMDSEESINVEMSKNAQFRAIRPSSFILSFLEDFARRLNSDWL</sequence>
<protein>
    <submittedName>
        <fullName evidence="2">Probable beta-1 3-galactosyltransferase 17</fullName>
    </submittedName>
</protein>
<dbReference type="Proteomes" id="UP000653305">
    <property type="component" value="Unassembled WGS sequence"/>
</dbReference>
<keyword evidence="2" id="KW-0328">Glycosyltransferase</keyword>
<evidence type="ECO:0000259" key="1">
    <source>
        <dbReference type="Pfam" id="PF00337"/>
    </source>
</evidence>
<dbReference type="GO" id="GO:0030246">
    <property type="term" value="F:carbohydrate binding"/>
    <property type="evidence" value="ECO:0007669"/>
    <property type="project" value="InterPro"/>
</dbReference>
<organism evidence="2 3">
    <name type="scientific">Phtheirospermum japonicum</name>
    <dbReference type="NCBI Taxonomy" id="374723"/>
    <lineage>
        <taxon>Eukaryota</taxon>
        <taxon>Viridiplantae</taxon>
        <taxon>Streptophyta</taxon>
        <taxon>Embryophyta</taxon>
        <taxon>Tracheophyta</taxon>
        <taxon>Spermatophyta</taxon>
        <taxon>Magnoliopsida</taxon>
        <taxon>eudicotyledons</taxon>
        <taxon>Gunneridae</taxon>
        <taxon>Pentapetalae</taxon>
        <taxon>asterids</taxon>
        <taxon>lamiids</taxon>
        <taxon>Lamiales</taxon>
        <taxon>Orobanchaceae</taxon>
        <taxon>Orobanchaceae incertae sedis</taxon>
        <taxon>Phtheirospermum</taxon>
    </lineage>
</organism>
<comment type="caution">
    <text evidence="2">The sequence shown here is derived from an EMBL/GenBank/DDBJ whole genome shotgun (WGS) entry which is preliminary data.</text>
</comment>
<dbReference type="Pfam" id="PF00337">
    <property type="entry name" value="Gal-bind_lectin"/>
    <property type="match status" value="1"/>
</dbReference>
<name>A0A830CCP4_9LAMI</name>
<feature type="domain" description="Galectin" evidence="1">
    <location>
        <begin position="2"/>
        <end position="95"/>
    </location>
</feature>
<evidence type="ECO:0000313" key="2">
    <source>
        <dbReference type="EMBL" id="GFP94788.1"/>
    </source>
</evidence>
<reference evidence="2" key="1">
    <citation type="submission" date="2020-07" db="EMBL/GenBank/DDBJ databases">
        <title>Ethylene signaling mediates host invasion by parasitic plants.</title>
        <authorList>
            <person name="Yoshida S."/>
        </authorList>
    </citation>
    <scope>NUCLEOTIDE SEQUENCE</scope>
    <source>
        <strain evidence="2">Okayama</strain>
    </source>
</reference>
<keyword evidence="2" id="KW-0808">Transferase</keyword>
<proteinExistence type="predicted"/>
<keyword evidence="3" id="KW-1185">Reference proteome</keyword>
<gene>
    <name evidence="2" type="ORF">PHJA_001623200</name>
</gene>
<dbReference type="EMBL" id="BMAC01000364">
    <property type="protein sequence ID" value="GFP94788.1"/>
    <property type="molecule type" value="Genomic_DNA"/>
</dbReference>
<accession>A0A830CCP4</accession>